<evidence type="ECO:0000256" key="1">
    <source>
        <dbReference type="SAM" id="Phobius"/>
    </source>
</evidence>
<organism evidence="2">
    <name type="scientific">marine metagenome</name>
    <dbReference type="NCBI Taxonomy" id="408172"/>
    <lineage>
        <taxon>unclassified sequences</taxon>
        <taxon>metagenomes</taxon>
        <taxon>ecological metagenomes</taxon>
    </lineage>
</organism>
<keyword evidence="1" id="KW-1133">Transmembrane helix</keyword>
<name>A0A382CCZ8_9ZZZZ</name>
<proteinExistence type="predicted"/>
<reference evidence="2" key="1">
    <citation type="submission" date="2018-05" db="EMBL/GenBank/DDBJ databases">
        <authorList>
            <person name="Lanie J.A."/>
            <person name="Ng W.-L."/>
            <person name="Kazmierczak K.M."/>
            <person name="Andrzejewski T.M."/>
            <person name="Davidsen T.M."/>
            <person name="Wayne K.J."/>
            <person name="Tettelin H."/>
            <person name="Glass J.I."/>
            <person name="Rusch D."/>
            <person name="Podicherti R."/>
            <person name="Tsui H.-C.T."/>
            <person name="Winkler M.E."/>
        </authorList>
    </citation>
    <scope>NUCLEOTIDE SEQUENCE</scope>
</reference>
<keyword evidence="1" id="KW-0472">Membrane</keyword>
<sequence length="140" mass="15709">MQKNHTNLSPHKVNHLKGYNINTSDKILIAALLFLNIWLFTNWSAAFDTGNWVEITVNQKEVIRLPLGKDQTTHVKGPLGLTEIEIKKGQARILRSPCKNKVCIKSGYIRYADRLAACIPNRVIVRIVGENHRGVDAVVG</sequence>
<dbReference type="EMBL" id="UINC01033846">
    <property type="protein sequence ID" value="SVB23754.1"/>
    <property type="molecule type" value="Genomic_DNA"/>
</dbReference>
<keyword evidence="1" id="KW-0812">Transmembrane</keyword>
<evidence type="ECO:0000313" key="2">
    <source>
        <dbReference type="EMBL" id="SVB23754.1"/>
    </source>
</evidence>
<accession>A0A382CCZ8</accession>
<gene>
    <name evidence="2" type="ORF">METZ01_LOCUS176608</name>
</gene>
<feature type="transmembrane region" description="Helical" evidence="1">
    <location>
        <begin position="27"/>
        <end position="46"/>
    </location>
</feature>
<dbReference type="Gene3D" id="2.60.320.10">
    <property type="entry name" value="N-utilization substance G protein NusG, insert domain"/>
    <property type="match status" value="1"/>
</dbReference>
<dbReference type="CDD" id="cd09910">
    <property type="entry name" value="NGN-insert_like"/>
    <property type="match status" value="1"/>
</dbReference>
<dbReference type="AlphaFoldDB" id="A0A382CCZ8"/>
<dbReference type="InterPro" id="IPR038690">
    <property type="entry name" value="NusG_2_sf"/>
</dbReference>
<protein>
    <submittedName>
        <fullName evidence="2">Uncharacterized protein</fullName>
    </submittedName>
</protein>
<dbReference type="Pfam" id="PF07009">
    <property type="entry name" value="NusG_II"/>
    <property type="match status" value="1"/>
</dbReference>